<proteinExistence type="predicted"/>
<dbReference type="NCBIfam" id="TIGR01555">
    <property type="entry name" value="phge_rel_HI1409"/>
    <property type="match status" value="1"/>
</dbReference>
<dbReference type="EMBL" id="CU468230">
    <property type="protein sequence ID" value="CAP01794.1"/>
    <property type="molecule type" value="Genomic_DNA"/>
</dbReference>
<evidence type="ECO:0000313" key="3">
    <source>
        <dbReference type="EMBL" id="CAP01794.1"/>
    </source>
</evidence>
<dbReference type="BioCyc" id="ABAU509170:GCL9-2028-MONOMER"/>
<accession>B0VSX6</accession>
<gene>
    <name evidence="3" type="ordered locus">ABSDF2484</name>
</gene>
<feature type="domain" description="Anti-CBASS protein Acb1-like N-terminal" evidence="2">
    <location>
        <begin position="57"/>
        <end position="411"/>
    </location>
</feature>
<evidence type="ECO:0000256" key="1">
    <source>
        <dbReference type="SAM" id="MobiDB-lite"/>
    </source>
</evidence>
<evidence type="ECO:0000259" key="2">
    <source>
        <dbReference type="Pfam" id="PF06381"/>
    </source>
</evidence>
<dbReference type="Pfam" id="PF06381">
    <property type="entry name" value="Phage_portal_3"/>
    <property type="match status" value="1"/>
</dbReference>
<dbReference type="Proteomes" id="UP000001741">
    <property type="component" value="Chromosome"/>
</dbReference>
<dbReference type="KEGG" id="abm:ABSDF2484"/>
<organism evidence="3 4">
    <name type="scientific">Acinetobacter baumannii (strain SDF)</name>
    <dbReference type="NCBI Taxonomy" id="509170"/>
    <lineage>
        <taxon>Bacteria</taxon>
        <taxon>Pseudomonadati</taxon>
        <taxon>Pseudomonadota</taxon>
        <taxon>Gammaproteobacteria</taxon>
        <taxon>Moraxellales</taxon>
        <taxon>Moraxellaceae</taxon>
        <taxon>Acinetobacter</taxon>
        <taxon>Acinetobacter calcoaceticus/baumannii complex</taxon>
    </lineage>
</organism>
<dbReference type="AlphaFoldDB" id="B0VSX6"/>
<dbReference type="InterPro" id="IPR024459">
    <property type="entry name" value="Acb1-like_N"/>
</dbReference>
<protein>
    <submittedName>
        <fullName evidence="3">Bacteriophage protein</fullName>
    </submittedName>
</protein>
<name>B0VSX6_ACIBS</name>
<feature type="region of interest" description="Disordered" evidence="1">
    <location>
        <begin position="429"/>
        <end position="484"/>
    </location>
</feature>
<dbReference type="HOGENOM" id="CLU_027488_0_0_6"/>
<reference evidence="3 4" key="1">
    <citation type="journal article" date="2008" name="PLoS ONE">
        <title>Comparative analysis of Acinetobacters: three genomes for three lifestyles.</title>
        <authorList>
            <person name="Vallenet D."/>
            <person name="Nordmann P."/>
            <person name="Barbe V."/>
            <person name="Poirel L."/>
            <person name="Mangenot S."/>
            <person name="Bataille E."/>
            <person name="Dossat C."/>
            <person name="Gas S."/>
            <person name="Kreimeyer A."/>
            <person name="Lenoble P."/>
            <person name="Oztas S."/>
            <person name="Poulain J."/>
            <person name="Segurens B."/>
            <person name="Robert C."/>
            <person name="Abergel C."/>
            <person name="Claverie J.M."/>
            <person name="Raoult D."/>
            <person name="Medigue C."/>
            <person name="Weissenbach J."/>
            <person name="Cruveiller S."/>
        </authorList>
    </citation>
    <scope>NUCLEOTIDE SEQUENCE [LARGE SCALE GENOMIC DNA]</scope>
    <source>
        <strain evidence="3 4">SDF</strain>
    </source>
</reference>
<evidence type="ECO:0000313" key="4">
    <source>
        <dbReference type="Proteomes" id="UP000001741"/>
    </source>
</evidence>
<sequence length="484" mass="54364">MLNSIFGASYKEKVMGLIKFTRDSFQNFAARVGLGSGNQHDQSTYGFNFTSRNRLKLEAMYRSSWVVGQAVDVVADDMTREGINIRGMDDPEDVEAINQELDNLQVWDKINETIRWSRLYGGAIAVMLIDGQNVSTPLNVNTIGKDQFKGLLVLDRWMVLPDLQDLVTEYGPDYGMPKYYDVITDSVGLCNQRIHYSRVFRMDGIKLPYWQAIAENLWGQSVIERLEDRLTIFDSATLGAGQLIYKAHLRTYKVKGLRRLIAAGGRMYDALVEQINQIRLWQSNEGLTLMDAEDTYEAHQYSFSGLDNILMQFGQQIAGALGIPLVRLFGQSPAGFNATGESDLSNYYDNINQQQEGRMRTPLHKLLEIVSRSKLGKPLPSSFKFDFASLWQIDDEKKAEIAAKVAEAVTKVEDAGIISRQTALKELRQSSESTGIFSHISDEEISQAKDDPPPPNEGYDDEKPNKSDITAPGEEDRDTVQPAA</sequence>
<dbReference type="InterPro" id="IPR006445">
    <property type="entry name" value="Phage-assoc_HI1409"/>
</dbReference>
<feature type="compositionally biased region" description="Basic and acidic residues" evidence="1">
    <location>
        <begin position="440"/>
        <end position="452"/>
    </location>
</feature>